<proteinExistence type="predicted"/>
<evidence type="ECO:0008006" key="3">
    <source>
        <dbReference type="Google" id="ProtNLM"/>
    </source>
</evidence>
<protein>
    <recommendedName>
        <fullName evidence="3">Secreted protein</fullName>
    </recommendedName>
</protein>
<reference evidence="1 2" key="1">
    <citation type="submission" date="2017-08" db="EMBL/GenBank/DDBJ databases">
        <authorList>
            <person name="Chaillou S."/>
        </authorList>
    </citation>
    <scope>NUCLEOTIDE SEQUENCE [LARGE SCALE GENOMIC DNA]</scope>
    <source>
        <strain evidence="1 2">MFPA15A1205</strain>
    </source>
</reference>
<dbReference type="EMBL" id="OBKZ01000049">
    <property type="protein sequence ID" value="SOB54585.1"/>
    <property type="molecule type" value="Genomic_DNA"/>
</dbReference>
<sequence length="77" mass="8141">MSVSAVMWWLMSGVKTILSKVGPTAASIALTVKARTPPRAPITTRSPAAMVSRKVANGKVVLRATGRNIARQRPAIS</sequence>
<evidence type="ECO:0000313" key="1">
    <source>
        <dbReference type="EMBL" id="SOB54585.1"/>
    </source>
</evidence>
<gene>
    <name evidence="1" type="ORF">PLUA15_530011</name>
</gene>
<evidence type="ECO:0000313" key="2">
    <source>
        <dbReference type="Proteomes" id="UP000219564"/>
    </source>
</evidence>
<dbReference type="AlphaFoldDB" id="A0AAX2HCP9"/>
<dbReference type="Proteomes" id="UP000219564">
    <property type="component" value="Unassembled WGS sequence"/>
</dbReference>
<name>A0AAX2HCP9_9PSED</name>
<accession>A0AAX2HCP9</accession>
<organism evidence="1 2">
    <name type="scientific">Pseudomonas lundensis</name>
    <dbReference type="NCBI Taxonomy" id="86185"/>
    <lineage>
        <taxon>Bacteria</taxon>
        <taxon>Pseudomonadati</taxon>
        <taxon>Pseudomonadota</taxon>
        <taxon>Gammaproteobacteria</taxon>
        <taxon>Pseudomonadales</taxon>
        <taxon>Pseudomonadaceae</taxon>
        <taxon>Pseudomonas</taxon>
    </lineage>
</organism>
<comment type="caution">
    <text evidence="1">The sequence shown here is derived from an EMBL/GenBank/DDBJ whole genome shotgun (WGS) entry which is preliminary data.</text>
</comment>